<evidence type="ECO:0000256" key="2">
    <source>
        <dbReference type="ARBA" id="ARBA00006954"/>
    </source>
</evidence>
<evidence type="ECO:0000256" key="9">
    <source>
        <dbReference type="ARBA" id="ARBA00040634"/>
    </source>
</evidence>
<comment type="similarity">
    <text evidence="2">Belongs to the peptidase M54 family.</text>
</comment>
<evidence type="ECO:0000256" key="4">
    <source>
        <dbReference type="ARBA" id="ARBA00022723"/>
    </source>
</evidence>
<comment type="cofactor">
    <cofactor evidence="1">
        <name>Zn(2+)</name>
        <dbReference type="ChEBI" id="CHEBI:29105"/>
    </cofactor>
</comment>
<evidence type="ECO:0000256" key="10">
    <source>
        <dbReference type="ARBA" id="ARBA00043240"/>
    </source>
</evidence>
<dbReference type="GO" id="GO:0008237">
    <property type="term" value="F:metallopeptidase activity"/>
    <property type="evidence" value="ECO:0007669"/>
    <property type="project" value="UniProtKB-KW"/>
</dbReference>
<sequence length="383" mass="42967">MSSWRFKRPTKKERLRAALASRTEKLDEVPLAFTPVPESAFKPISKPKGVDWLREQKERGQSFISFERGVFKAVPHGKFTVIELVPIGPVPNLEEISRFTAAFISPCTCRVAKAIPLSEASSSSREGDEGQLQLKCSTVYKALKKRKMTRGSARDVLVTIGVTMADLYPGEGWNFVYGQADIVDGLGVFSFSRYNDNGYVFQWGDDLKKASANQVQPDGTVDSKLLYRSCKVLTHEAGHLFGMLHCTFYECLMCGCNHLEEFDKRPMYLCPVDLRKLQSSLKFDVAIRYKNLLEIVKIFGWEDLAGFYHTRLTELVGDYTKCSSTKAERKKGGTVAKKNTNLSKAKAAATKPPSRSSGASRPRTRRSHAKKPSSASDRKQRRK</sequence>
<evidence type="ECO:0000256" key="11">
    <source>
        <dbReference type="SAM" id="MobiDB-lite"/>
    </source>
</evidence>
<dbReference type="Gene3D" id="3.40.390.10">
    <property type="entry name" value="Collagenase (Catalytic Domain)"/>
    <property type="match status" value="1"/>
</dbReference>
<dbReference type="AlphaFoldDB" id="A0A7S3YR91"/>
<dbReference type="PANTHER" id="PTHR32205:SF5">
    <property type="entry name" value="ARCHAEMETZINCIN-2"/>
    <property type="match status" value="1"/>
</dbReference>
<evidence type="ECO:0000256" key="6">
    <source>
        <dbReference type="ARBA" id="ARBA00022833"/>
    </source>
</evidence>
<dbReference type="InterPro" id="IPR012962">
    <property type="entry name" value="Pept_M54_archaemetzincn"/>
</dbReference>
<dbReference type="CDD" id="cd11375">
    <property type="entry name" value="Peptidase_M54"/>
    <property type="match status" value="1"/>
</dbReference>
<evidence type="ECO:0000256" key="5">
    <source>
        <dbReference type="ARBA" id="ARBA00022801"/>
    </source>
</evidence>
<reference evidence="12" key="1">
    <citation type="submission" date="2021-01" db="EMBL/GenBank/DDBJ databases">
        <authorList>
            <person name="Corre E."/>
            <person name="Pelletier E."/>
            <person name="Niang G."/>
            <person name="Scheremetjew M."/>
            <person name="Finn R."/>
            <person name="Kale V."/>
            <person name="Holt S."/>
            <person name="Cochrane G."/>
            <person name="Meng A."/>
            <person name="Brown T."/>
            <person name="Cohen L."/>
        </authorList>
    </citation>
    <scope>NUCLEOTIDE SEQUENCE</scope>
    <source>
        <strain evidence="12">CCCM811</strain>
    </source>
</reference>
<dbReference type="PANTHER" id="PTHR32205">
    <property type="entry name" value="ARCHAEMETZINCIN-2-RELATED"/>
    <property type="match status" value="1"/>
</dbReference>
<comment type="function">
    <text evidence="8">Probable zinc metalloprotease.</text>
</comment>
<evidence type="ECO:0000256" key="3">
    <source>
        <dbReference type="ARBA" id="ARBA00022670"/>
    </source>
</evidence>
<dbReference type="SUPFAM" id="SSF55486">
    <property type="entry name" value="Metalloproteases ('zincins'), catalytic domain"/>
    <property type="match status" value="1"/>
</dbReference>
<keyword evidence="4" id="KW-0479">Metal-binding</keyword>
<evidence type="ECO:0000313" key="12">
    <source>
        <dbReference type="EMBL" id="CAE0659540.1"/>
    </source>
</evidence>
<feature type="compositionally biased region" description="Low complexity" evidence="11">
    <location>
        <begin position="343"/>
        <end position="361"/>
    </location>
</feature>
<proteinExistence type="inferred from homology"/>
<feature type="region of interest" description="Disordered" evidence="11">
    <location>
        <begin position="330"/>
        <end position="383"/>
    </location>
</feature>
<keyword evidence="7" id="KW-0482">Metalloprotease</keyword>
<gene>
    <name evidence="12" type="ORF">LGLO00237_LOCUS11116</name>
</gene>
<organism evidence="12">
    <name type="scientific">Lotharella globosa</name>
    <dbReference type="NCBI Taxonomy" id="91324"/>
    <lineage>
        <taxon>Eukaryota</taxon>
        <taxon>Sar</taxon>
        <taxon>Rhizaria</taxon>
        <taxon>Cercozoa</taxon>
        <taxon>Chlorarachniophyceae</taxon>
        <taxon>Lotharella</taxon>
    </lineage>
</organism>
<protein>
    <recommendedName>
        <fullName evidence="9">Archaemetzincin-2</fullName>
    </recommendedName>
    <alternativeName>
        <fullName evidence="10">Archeobacterial metalloproteinase-like protein 2</fullName>
    </alternativeName>
</protein>
<evidence type="ECO:0000256" key="7">
    <source>
        <dbReference type="ARBA" id="ARBA00023049"/>
    </source>
</evidence>
<dbReference type="GO" id="GO:0006508">
    <property type="term" value="P:proteolysis"/>
    <property type="evidence" value="ECO:0007669"/>
    <property type="project" value="UniProtKB-KW"/>
</dbReference>
<dbReference type="InterPro" id="IPR052009">
    <property type="entry name" value="Archaemetzincin"/>
</dbReference>
<dbReference type="Pfam" id="PF07998">
    <property type="entry name" value="Peptidase_M54"/>
    <property type="match status" value="1"/>
</dbReference>
<dbReference type="InterPro" id="IPR024079">
    <property type="entry name" value="MetalloPept_cat_dom_sf"/>
</dbReference>
<dbReference type="GO" id="GO:0046872">
    <property type="term" value="F:metal ion binding"/>
    <property type="evidence" value="ECO:0007669"/>
    <property type="project" value="UniProtKB-KW"/>
</dbReference>
<accession>A0A7S3YR91</accession>
<name>A0A7S3YR91_9EUKA</name>
<keyword evidence="6" id="KW-0862">Zinc</keyword>
<keyword evidence="5" id="KW-0378">Hydrolase</keyword>
<evidence type="ECO:0000256" key="8">
    <source>
        <dbReference type="ARBA" id="ARBA00024316"/>
    </source>
</evidence>
<keyword evidence="3" id="KW-0645">Protease</keyword>
<dbReference type="EMBL" id="HBIV01015204">
    <property type="protein sequence ID" value="CAE0659540.1"/>
    <property type="molecule type" value="Transcribed_RNA"/>
</dbReference>
<evidence type="ECO:0000256" key="1">
    <source>
        <dbReference type="ARBA" id="ARBA00001947"/>
    </source>
</evidence>
<feature type="compositionally biased region" description="Basic residues" evidence="11">
    <location>
        <begin position="362"/>
        <end position="371"/>
    </location>
</feature>